<evidence type="ECO:0000313" key="1">
    <source>
        <dbReference type="EMBL" id="RBQ23041.1"/>
    </source>
</evidence>
<name>A0A366M9Y9_9EURY</name>
<dbReference type="GO" id="GO:0016491">
    <property type="term" value="F:oxidoreductase activity"/>
    <property type="evidence" value="ECO:0007669"/>
    <property type="project" value="TreeGrafter"/>
</dbReference>
<dbReference type="InterPro" id="IPR011989">
    <property type="entry name" value="ARM-like"/>
</dbReference>
<dbReference type="EMBL" id="NIZT01000029">
    <property type="protein sequence ID" value="RBQ23041.1"/>
    <property type="molecule type" value="Genomic_DNA"/>
</dbReference>
<dbReference type="SMART" id="SM00567">
    <property type="entry name" value="EZ_HEAT"/>
    <property type="match status" value="4"/>
</dbReference>
<dbReference type="InterPro" id="IPR004155">
    <property type="entry name" value="PBS_lyase_HEAT"/>
</dbReference>
<comment type="caution">
    <text evidence="1">The sequence shown here is derived from an EMBL/GenBank/DDBJ whole genome shotgun (WGS) entry which is preliminary data.</text>
</comment>
<dbReference type="AlphaFoldDB" id="A0A366M9Y9"/>
<evidence type="ECO:0008006" key="3">
    <source>
        <dbReference type="Google" id="ProtNLM"/>
    </source>
</evidence>
<organism evidence="1 2">
    <name type="scientific">Candidatus Methanobinarius endosymbioticus</name>
    <dbReference type="NCBI Taxonomy" id="2006182"/>
    <lineage>
        <taxon>Archaea</taxon>
        <taxon>Methanobacteriati</taxon>
        <taxon>Methanobacteriota</taxon>
        <taxon>Methanomada group</taxon>
        <taxon>Methanobacteria</taxon>
        <taxon>Methanobacteriales</taxon>
        <taxon>Methanobacteriaceae</taxon>
        <taxon>Candidatus Methanobinarius</taxon>
    </lineage>
</organism>
<protein>
    <recommendedName>
        <fullName evidence="3">HEAT repeat-containing taxis proteinF</fullName>
    </recommendedName>
</protein>
<sequence length="199" mass="22380">MTNDQEKLPMDEAITKLTDSDVEIRKLAVNSLEGIEDEAVIEPLIEAMKDANTPVRHKAAENLGKMGDLTVDRLIEVVNNEEGEYKRFASFALKTTGSPKAVDYFSEAINDEDFGVRKVAVRALGELQATDKIDEIETLMLEEEDWGVRLASIRALGDMEVEEAITSIKKARRKEKDKDFKKIANKAIKKIEKALKKKK</sequence>
<evidence type="ECO:0000313" key="2">
    <source>
        <dbReference type="Proteomes" id="UP000253099"/>
    </source>
</evidence>
<dbReference type="Pfam" id="PF13646">
    <property type="entry name" value="HEAT_2"/>
    <property type="match status" value="2"/>
</dbReference>
<dbReference type="SUPFAM" id="SSF48371">
    <property type="entry name" value="ARM repeat"/>
    <property type="match status" value="1"/>
</dbReference>
<dbReference type="Gene3D" id="1.25.10.10">
    <property type="entry name" value="Leucine-rich Repeat Variant"/>
    <property type="match status" value="1"/>
</dbReference>
<keyword evidence="2" id="KW-1185">Reference proteome</keyword>
<dbReference type="InterPro" id="IPR016024">
    <property type="entry name" value="ARM-type_fold"/>
</dbReference>
<proteinExistence type="predicted"/>
<dbReference type="Proteomes" id="UP000253099">
    <property type="component" value="Unassembled WGS sequence"/>
</dbReference>
<dbReference type="PANTHER" id="PTHR12697">
    <property type="entry name" value="PBS LYASE HEAT-LIKE PROTEIN"/>
    <property type="match status" value="1"/>
</dbReference>
<dbReference type="PANTHER" id="PTHR12697:SF5">
    <property type="entry name" value="DEOXYHYPUSINE HYDROXYLASE"/>
    <property type="match status" value="1"/>
</dbReference>
<accession>A0A366M9Y9</accession>
<gene>
    <name evidence="1" type="ORF">ALNOE001_11600</name>
</gene>
<reference evidence="1 2" key="1">
    <citation type="submission" date="2018-06" db="EMBL/GenBank/DDBJ databases">
        <title>Genomic insight into two independent archaeal endosymbiosis events.</title>
        <authorList>
            <person name="Lind A.E."/>
            <person name="Lewis W.H."/>
            <person name="Spang A."/>
            <person name="Guy L."/>
            <person name="Embley M.T."/>
            <person name="Ettema T.J.G."/>
        </authorList>
    </citation>
    <scope>NUCLEOTIDE SEQUENCE [LARGE SCALE GENOMIC DNA]</scope>
    <source>
        <strain evidence="1">NOE</strain>
    </source>
</reference>